<keyword evidence="2" id="KW-1185">Reference proteome</keyword>
<sequence>MNLSYFIQNINLEVQTRGFGENFDGNNLHLDITFIGRISDQISPRYKINTNPLITSLGSNGIQFLPPQIFESIEETKALNGRHTSILVPPEQLSQHHK</sequence>
<dbReference type="AlphaFoldDB" id="A0A151S5Z8"/>
<gene>
    <name evidence="1" type="ORF">KK1_028010</name>
</gene>
<organism evidence="1 2">
    <name type="scientific">Cajanus cajan</name>
    <name type="common">Pigeon pea</name>
    <name type="synonym">Cajanus indicus</name>
    <dbReference type="NCBI Taxonomy" id="3821"/>
    <lineage>
        <taxon>Eukaryota</taxon>
        <taxon>Viridiplantae</taxon>
        <taxon>Streptophyta</taxon>
        <taxon>Embryophyta</taxon>
        <taxon>Tracheophyta</taxon>
        <taxon>Spermatophyta</taxon>
        <taxon>Magnoliopsida</taxon>
        <taxon>eudicotyledons</taxon>
        <taxon>Gunneridae</taxon>
        <taxon>Pentapetalae</taxon>
        <taxon>rosids</taxon>
        <taxon>fabids</taxon>
        <taxon>Fabales</taxon>
        <taxon>Fabaceae</taxon>
        <taxon>Papilionoideae</taxon>
        <taxon>50 kb inversion clade</taxon>
        <taxon>NPAAA clade</taxon>
        <taxon>indigoferoid/millettioid clade</taxon>
        <taxon>Phaseoleae</taxon>
        <taxon>Cajanus</taxon>
    </lineage>
</organism>
<name>A0A151S5Z8_CAJCA</name>
<accession>A0A151S5Z8</accession>
<reference evidence="1" key="1">
    <citation type="journal article" date="2012" name="Nat. Biotechnol.">
        <title>Draft genome sequence of pigeonpea (Cajanus cajan), an orphan legume crop of resource-poor farmers.</title>
        <authorList>
            <person name="Varshney R.K."/>
            <person name="Chen W."/>
            <person name="Li Y."/>
            <person name="Bharti A.K."/>
            <person name="Saxena R.K."/>
            <person name="Schlueter J.A."/>
            <person name="Donoghue M.T."/>
            <person name="Azam S."/>
            <person name="Fan G."/>
            <person name="Whaley A.M."/>
            <person name="Farmer A.D."/>
            <person name="Sheridan J."/>
            <person name="Iwata A."/>
            <person name="Tuteja R."/>
            <person name="Penmetsa R.V."/>
            <person name="Wu W."/>
            <person name="Upadhyaya H.D."/>
            <person name="Yang S.P."/>
            <person name="Shah T."/>
            <person name="Saxena K.B."/>
            <person name="Michael T."/>
            <person name="McCombie W.R."/>
            <person name="Yang B."/>
            <person name="Zhang G."/>
            <person name="Yang H."/>
            <person name="Wang J."/>
            <person name="Spillane C."/>
            <person name="Cook D.R."/>
            <person name="May G.D."/>
            <person name="Xu X."/>
            <person name="Jackson S.A."/>
        </authorList>
    </citation>
    <scope>NUCLEOTIDE SEQUENCE [LARGE SCALE GENOMIC DNA]</scope>
</reference>
<proteinExistence type="predicted"/>
<dbReference type="Gramene" id="C.cajan_29375.t">
    <property type="protein sequence ID" value="C.cajan_29375.t.cds1"/>
    <property type="gene ID" value="C.cajan_29375"/>
</dbReference>
<protein>
    <submittedName>
        <fullName evidence="1">Uncharacterized protein</fullName>
    </submittedName>
</protein>
<evidence type="ECO:0000313" key="2">
    <source>
        <dbReference type="Proteomes" id="UP000075243"/>
    </source>
</evidence>
<dbReference type="Proteomes" id="UP000075243">
    <property type="component" value="Unassembled WGS sequence"/>
</dbReference>
<evidence type="ECO:0000313" key="1">
    <source>
        <dbReference type="EMBL" id="KYP50204.1"/>
    </source>
</evidence>
<dbReference type="EMBL" id="KQ483459">
    <property type="protein sequence ID" value="KYP50204.1"/>
    <property type="molecule type" value="Genomic_DNA"/>
</dbReference>